<feature type="region of interest" description="Disordered" evidence="1">
    <location>
        <begin position="128"/>
        <end position="154"/>
    </location>
</feature>
<evidence type="ECO:0000256" key="1">
    <source>
        <dbReference type="SAM" id="MobiDB-lite"/>
    </source>
</evidence>
<evidence type="ECO:0000313" key="3">
    <source>
        <dbReference type="Proteomes" id="UP000325577"/>
    </source>
</evidence>
<dbReference type="EMBL" id="CM018032">
    <property type="protein sequence ID" value="KAA8548180.1"/>
    <property type="molecule type" value="Genomic_DNA"/>
</dbReference>
<dbReference type="AlphaFoldDB" id="A0A5J5C217"/>
<protein>
    <submittedName>
        <fullName evidence="2">Uncharacterized protein</fullName>
    </submittedName>
</protein>
<keyword evidence="3" id="KW-1185">Reference proteome</keyword>
<sequence>MVRCYPILPSAWNPKPETRYINRFDSPPTGGLFTKVSPKPTNHSKYTGKCNRPRCAGCHMHPARKSKDKAKGTQKLYGLCLEFAGVSSREILNDLDGGGDDDTDEESFPYDTLAESLMHQNVFLKAKVNEDDDVDAGDDDNDEHEQDDEEKMSFCDVGLVWEEVDGDEE</sequence>
<reference evidence="2 3" key="1">
    <citation type="submission" date="2019-09" db="EMBL/GenBank/DDBJ databases">
        <title>A chromosome-level genome assembly of the Chinese tupelo Nyssa sinensis.</title>
        <authorList>
            <person name="Yang X."/>
            <person name="Kang M."/>
            <person name="Yang Y."/>
            <person name="Xiong H."/>
            <person name="Wang M."/>
            <person name="Zhang Z."/>
            <person name="Wang Z."/>
            <person name="Wu H."/>
            <person name="Ma T."/>
            <person name="Liu J."/>
            <person name="Xi Z."/>
        </authorList>
    </citation>
    <scope>NUCLEOTIDE SEQUENCE [LARGE SCALE GENOMIC DNA]</scope>
    <source>
        <strain evidence="2">J267</strain>
        <tissue evidence="2">Leaf</tissue>
    </source>
</reference>
<dbReference type="PANTHER" id="PTHR34278">
    <property type="entry name" value="PROTEIN THI031, PUTATIVE-RELATED"/>
    <property type="match status" value="1"/>
</dbReference>
<accession>A0A5J5C217</accession>
<dbReference type="PANTHER" id="PTHR34278:SF1">
    <property type="entry name" value="PROTEIN THI031, PUTATIVE-RELATED"/>
    <property type="match status" value="1"/>
</dbReference>
<feature type="compositionally biased region" description="Acidic residues" evidence="1">
    <location>
        <begin position="130"/>
        <end position="150"/>
    </location>
</feature>
<dbReference type="Proteomes" id="UP000325577">
    <property type="component" value="Linkage Group LG1"/>
</dbReference>
<organism evidence="2 3">
    <name type="scientific">Nyssa sinensis</name>
    <dbReference type="NCBI Taxonomy" id="561372"/>
    <lineage>
        <taxon>Eukaryota</taxon>
        <taxon>Viridiplantae</taxon>
        <taxon>Streptophyta</taxon>
        <taxon>Embryophyta</taxon>
        <taxon>Tracheophyta</taxon>
        <taxon>Spermatophyta</taxon>
        <taxon>Magnoliopsida</taxon>
        <taxon>eudicotyledons</taxon>
        <taxon>Gunneridae</taxon>
        <taxon>Pentapetalae</taxon>
        <taxon>asterids</taxon>
        <taxon>Cornales</taxon>
        <taxon>Nyssaceae</taxon>
        <taxon>Nyssa</taxon>
    </lineage>
</organism>
<dbReference type="OrthoDB" id="663108at2759"/>
<name>A0A5J5C217_9ASTE</name>
<proteinExistence type="predicted"/>
<gene>
    <name evidence="2" type="ORF">F0562_004559</name>
</gene>
<evidence type="ECO:0000313" key="2">
    <source>
        <dbReference type="EMBL" id="KAA8548180.1"/>
    </source>
</evidence>